<comment type="caution">
    <text evidence="2">The sequence shown here is derived from an EMBL/GenBank/DDBJ whole genome shotgun (WGS) entry which is preliminary data.</text>
</comment>
<accession>A0ABN3AS97</accession>
<feature type="transmembrane region" description="Helical" evidence="1">
    <location>
        <begin position="42"/>
        <end position="62"/>
    </location>
</feature>
<name>A0ABN3AS97_9MICC</name>
<keyword evidence="1" id="KW-0472">Membrane</keyword>
<evidence type="ECO:0000313" key="2">
    <source>
        <dbReference type="EMBL" id="GAA2174070.1"/>
    </source>
</evidence>
<organism evidence="2 3">
    <name type="scientific">Arthrobacter parietis</name>
    <dbReference type="NCBI Taxonomy" id="271434"/>
    <lineage>
        <taxon>Bacteria</taxon>
        <taxon>Bacillati</taxon>
        <taxon>Actinomycetota</taxon>
        <taxon>Actinomycetes</taxon>
        <taxon>Micrococcales</taxon>
        <taxon>Micrococcaceae</taxon>
        <taxon>Arthrobacter</taxon>
    </lineage>
</organism>
<proteinExistence type="predicted"/>
<reference evidence="2 3" key="1">
    <citation type="journal article" date="2019" name="Int. J. Syst. Evol. Microbiol.">
        <title>The Global Catalogue of Microorganisms (GCM) 10K type strain sequencing project: providing services to taxonomists for standard genome sequencing and annotation.</title>
        <authorList>
            <consortium name="The Broad Institute Genomics Platform"/>
            <consortium name="The Broad Institute Genome Sequencing Center for Infectious Disease"/>
            <person name="Wu L."/>
            <person name="Ma J."/>
        </authorList>
    </citation>
    <scope>NUCLEOTIDE SEQUENCE [LARGE SCALE GENOMIC DNA]</scope>
    <source>
        <strain evidence="2 3">JCM 14917</strain>
    </source>
</reference>
<keyword evidence="1" id="KW-1133">Transmembrane helix</keyword>
<dbReference type="Proteomes" id="UP001500974">
    <property type="component" value="Unassembled WGS sequence"/>
</dbReference>
<evidence type="ECO:0000256" key="1">
    <source>
        <dbReference type="SAM" id="Phobius"/>
    </source>
</evidence>
<evidence type="ECO:0000313" key="3">
    <source>
        <dbReference type="Proteomes" id="UP001500974"/>
    </source>
</evidence>
<dbReference type="EMBL" id="BAAAON010000001">
    <property type="protein sequence ID" value="GAA2174070.1"/>
    <property type="molecule type" value="Genomic_DNA"/>
</dbReference>
<keyword evidence="1" id="KW-0812">Transmembrane</keyword>
<protein>
    <submittedName>
        <fullName evidence="2">Uncharacterized protein</fullName>
    </submittedName>
</protein>
<sequence>MKAGVKHFIVGAALLLFSTFFIPQGMSGFARSAARSEPVDAGSIVLLIIGVVIVVAAIALIARGHMLRYRERAREAGRRPTDLS</sequence>
<keyword evidence="3" id="KW-1185">Reference proteome</keyword>
<dbReference type="RefSeq" id="WP_277358990.1">
    <property type="nucleotide sequence ID" value="NZ_BAAAON010000001.1"/>
</dbReference>
<gene>
    <name evidence="2" type="ORF">GCM10009784_10870</name>
</gene>